<name>A0A015IRC7_RHIIW</name>
<protein>
    <submittedName>
        <fullName evidence="1">Uncharacterized protein</fullName>
    </submittedName>
</protein>
<keyword evidence="2" id="KW-1185">Reference proteome</keyword>
<accession>A0A015IRC7</accession>
<reference evidence="1 2" key="1">
    <citation type="submission" date="2014-02" db="EMBL/GenBank/DDBJ databases">
        <title>Single nucleus genome sequencing reveals high similarity among nuclei of an endomycorrhizal fungus.</title>
        <authorList>
            <person name="Lin K."/>
            <person name="Geurts R."/>
            <person name="Zhang Z."/>
            <person name="Limpens E."/>
            <person name="Saunders D.G."/>
            <person name="Mu D."/>
            <person name="Pang E."/>
            <person name="Cao H."/>
            <person name="Cha H."/>
            <person name="Lin T."/>
            <person name="Zhou Q."/>
            <person name="Shang Y."/>
            <person name="Li Y."/>
            <person name="Ivanov S."/>
            <person name="Sharma T."/>
            <person name="Velzen R.V."/>
            <person name="Ruijter N.D."/>
            <person name="Aanen D.K."/>
            <person name="Win J."/>
            <person name="Kamoun S."/>
            <person name="Bisseling T."/>
            <person name="Huang S."/>
        </authorList>
    </citation>
    <scope>NUCLEOTIDE SEQUENCE [LARGE SCALE GENOMIC DNA]</scope>
    <source>
        <strain evidence="2">DAOM197198w</strain>
    </source>
</reference>
<comment type="caution">
    <text evidence="1">The sequence shown here is derived from an EMBL/GenBank/DDBJ whole genome shotgun (WGS) entry which is preliminary data.</text>
</comment>
<sequence>MKEYIMKGKRVKYLAIKGIKNGNQLSEEFKLYNIEVRSYDDLFISITNFIKNNY</sequence>
<evidence type="ECO:0000313" key="2">
    <source>
        <dbReference type="Proteomes" id="UP000022910"/>
    </source>
</evidence>
<dbReference type="HOGENOM" id="CLU_065500_3_0_1"/>
<proteinExistence type="predicted"/>
<gene>
    <name evidence="1" type="ORF">RirG_212980</name>
</gene>
<evidence type="ECO:0000313" key="1">
    <source>
        <dbReference type="EMBL" id="EXX56790.1"/>
    </source>
</evidence>
<dbReference type="EMBL" id="JEMT01027522">
    <property type="protein sequence ID" value="EXX56790.1"/>
    <property type="molecule type" value="Genomic_DNA"/>
</dbReference>
<organism evidence="1 2">
    <name type="scientific">Rhizophagus irregularis (strain DAOM 197198w)</name>
    <name type="common">Glomus intraradices</name>
    <dbReference type="NCBI Taxonomy" id="1432141"/>
    <lineage>
        <taxon>Eukaryota</taxon>
        <taxon>Fungi</taxon>
        <taxon>Fungi incertae sedis</taxon>
        <taxon>Mucoromycota</taxon>
        <taxon>Glomeromycotina</taxon>
        <taxon>Glomeromycetes</taxon>
        <taxon>Glomerales</taxon>
        <taxon>Glomeraceae</taxon>
        <taxon>Rhizophagus</taxon>
    </lineage>
</organism>
<dbReference type="AlphaFoldDB" id="A0A015IRC7"/>
<dbReference type="Proteomes" id="UP000022910">
    <property type="component" value="Unassembled WGS sequence"/>
</dbReference>